<dbReference type="PANTHER" id="PTHR39426:SF1">
    <property type="entry name" value="HOMOLOGY TO DEATH-ON-CURING PROTEIN OF PHAGE P1"/>
    <property type="match status" value="1"/>
</dbReference>
<dbReference type="Gene3D" id="1.20.120.1870">
    <property type="entry name" value="Fic/DOC protein, Fido domain"/>
    <property type="match status" value="1"/>
</dbReference>
<dbReference type="RefSeq" id="WP_367167276.1">
    <property type="nucleotide sequence ID" value="NZ_JBFKZN010000004.1"/>
</dbReference>
<evidence type="ECO:0000313" key="2">
    <source>
        <dbReference type="EMBL" id="MEW5289342.1"/>
    </source>
</evidence>
<protein>
    <submittedName>
        <fullName evidence="2">Type II toxin-antitoxin system death-on-curing family toxin</fullName>
    </submittedName>
</protein>
<evidence type="ECO:0000313" key="3">
    <source>
        <dbReference type="Proteomes" id="UP001554567"/>
    </source>
</evidence>
<dbReference type="NCBIfam" id="TIGR01550">
    <property type="entry name" value="DOC_P1"/>
    <property type="match status" value="1"/>
</dbReference>
<keyword evidence="3" id="KW-1185">Reference proteome</keyword>
<dbReference type="Pfam" id="PF02661">
    <property type="entry name" value="Fic"/>
    <property type="match status" value="1"/>
</dbReference>
<dbReference type="InterPro" id="IPR053737">
    <property type="entry name" value="Type_II_TA_Toxin"/>
</dbReference>
<dbReference type="InterPro" id="IPR003812">
    <property type="entry name" value="Fido"/>
</dbReference>
<organism evidence="2 3">
    <name type="scientific">Erwinia papayae</name>
    <dbReference type="NCBI Taxonomy" id="206499"/>
    <lineage>
        <taxon>Bacteria</taxon>
        <taxon>Pseudomonadati</taxon>
        <taxon>Pseudomonadota</taxon>
        <taxon>Gammaproteobacteria</taxon>
        <taxon>Enterobacterales</taxon>
        <taxon>Erwiniaceae</taxon>
        <taxon>Erwinia</taxon>
    </lineage>
</organism>
<reference evidence="2 3" key="1">
    <citation type="submission" date="2024-07" db="EMBL/GenBank/DDBJ databases">
        <authorList>
            <person name="Dulla G.F.J."/>
            <person name="Delorm J.G."/>
        </authorList>
    </citation>
    <scope>NUCLEOTIDE SEQUENCE [LARGE SCALE GENOMIC DNA]</scope>
    <source>
        <strain evidence="2 3">JGD 233</strain>
    </source>
</reference>
<comment type="caution">
    <text evidence="2">The sequence shown here is derived from an EMBL/GenBank/DDBJ whole genome shotgun (WGS) entry which is preliminary data.</text>
</comment>
<dbReference type="PANTHER" id="PTHR39426">
    <property type="entry name" value="HOMOLOGY TO DEATH-ON-CURING PROTEIN OF PHAGE P1"/>
    <property type="match status" value="1"/>
</dbReference>
<dbReference type="EMBL" id="JBFKZN010000004">
    <property type="protein sequence ID" value="MEW5289342.1"/>
    <property type="molecule type" value="Genomic_DNA"/>
</dbReference>
<dbReference type="InterPro" id="IPR006440">
    <property type="entry name" value="Doc"/>
</dbReference>
<feature type="domain" description="Fido" evidence="1">
    <location>
        <begin position="1"/>
        <end position="86"/>
    </location>
</feature>
<evidence type="ECO:0000259" key="1">
    <source>
        <dbReference type="PROSITE" id="PS51459"/>
    </source>
</evidence>
<accession>A0ABV3N0J6</accession>
<sequence length="89" mass="9619">MVARVENLYVYNNERDLFVLAATLLLSIVRVHGFNDANKRTSVASARVFLDMNGVAVTPSDDLANYIVAAAQGLHDIQAVAAKLKTLCA</sequence>
<proteinExistence type="predicted"/>
<dbReference type="PROSITE" id="PS51459">
    <property type="entry name" value="FIDO"/>
    <property type="match status" value="1"/>
</dbReference>
<name>A0ABV3N0J6_9GAMM</name>
<dbReference type="Proteomes" id="UP001554567">
    <property type="component" value="Unassembled WGS sequence"/>
</dbReference>
<gene>
    <name evidence="2" type="ORF">ABW286_09130</name>
</gene>